<dbReference type="Proteomes" id="UP000580130">
    <property type="component" value="Unassembled WGS sequence"/>
</dbReference>
<keyword evidence="7" id="KW-0963">Cytoplasm</keyword>
<evidence type="ECO:0000256" key="5">
    <source>
        <dbReference type="ARBA" id="ARBA00023098"/>
    </source>
</evidence>
<evidence type="ECO:0000313" key="18">
    <source>
        <dbReference type="EMBL" id="RHL87879.1"/>
    </source>
</evidence>
<evidence type="ECO:0000313" key="23">
    <source>
        <dbReference type="Proteomes" id="UP000284742"/>
    </source>
</evidence>
<accession>A0A3E4LBI2</accession>
<comment type="similarity">
    <text evidence="7">Belongs to the acyl carrier protein (ACP) family.</text>
</comment>
<dbReference type="InterPro" id="IPR036736">
    <property type="entry name" value="ACP-like_sf"/>
</dbReference>
<keyword evidence="3 7" id="KW-0597">Phosphoprotein</keyword>
<dbReference type="PANTHER" id="PTHR20863:SF76">
    <property type="entry name" value="CARRIER DOMAIN-CONTAINING PROTEIN"/>
    <property type="match status" value="1"/>
</dbReference>
<evidence type="ECO:0000313" key="25">
    <source>
        <dbReference type="Proteomes" id="UP000285666"/>
    </source>
</evidence>
<evidence type="ECO:0000313" key="12">
    <source>
        <dbReference type="EMBL" id="RGK82256.1"/>
    </source>
</evidence>
<dbReference type="UniPathway" id="UPA00094"/>
<evidence type="ECO:0000313" key="11">
    <source>
        <dbReference type="EMBL" id="NME57487.1"/>
    </source>
</evidence>
<dbReference type="Proteomes" id="UP000285642">
    <property type="component" value="Unassembled WGS sequence"/>
</dbReference>
<dbReference type="Proteomes" id="UP000285666">
    <property type="component" value="Unassembled WGS sequence"/>
</dbReference>
<feature type="modified residue" description="O-(pantetheine 4'-phosphoryl)serine" evidence="7">
    <location>
        <position position="34"/>
    </location>
</feature>
<keyword evidence="2 7" id="KW-0444">Lipid biosynthesis</keyword>
<dbReference type="HAMAP" id="MF_01217">
    <property type="entry name" value="Acyl_carrier"/>
    <property type="match status" value="1"/>
</dbReference>
<evidence type="ECO:0000313" key="15">
    <source>
        <dbReference type="EMBL" id="RHA71692.1"/>
    </source>
</evidence>
<dbReference type="EMBL" id="QSRA01000012">
    <property type="protein sequence ID" value="RGK82256.1"/>
    <property type="molecule type" value="Genomic_DNA"/>
</dbReference>
<dbReference type="GO" id="GO:0016020">
    <property type="term" value="C:membrane"/>
    <property type="evidence" value="ECO:0007669"/>
    <property type="project" value="GOC"/>
</dbReference>
<dbReference type="PROSITE" id="PS50075">
    <property type="entry name" value="CARRIER"/>
    <property type="match status" value="1"/>
</dbReference>
<evidence type="ECO:0000313" key="27">
    <source>
        <dbReference type="Proteomes" id="UP000358366"/>
    </source>
</evidence>
<evidence type="ECO:0000313" key="17">
    <source>
        <dbReference type="EMBL" id="RHF78999.1"/>
    </source>
</evidence>
<keyword evidence="20" id="KW-1185">Reference proteome</keyword>
<dbReference type="NCBIfam" id="NF002148">
    <property type="entry name" value="PRK00982.1-2"/>
    <property type="match status" value="1"/>
</dbReference>
<evidence type="ECO:0000313" key="14">
    <source>
        <dbReference type="EMBL" id="RGS74018.1"/>
    </source>
</evidence>
<evidence type="ECO:0000256" key="9">
    <source>
        <dbReference type="RuleBase" id="RU003545"/>
    </source>
</evidence>
<evidence type="ECO:0000256" key="8">
    <source>
        <dbReference type="NCBIfam" id="TIGR00517"/>
    </source>
</evidence>
<comment type="function">
    <text evidence="7 9">Carrier of the growing fatty acid chain in fatty acid biosynthesis.</text>
</comment>
<comment type="PTM">
    <text evidence="9">4'-phosphopantetheine is transferred from CoA to a specific serine of apo-ACP by acpS.</text>
</comment>
<evidence type="ECO:0000256" key="3">
    <source>
        <dbReference type="ARBA" id="ARBA00022553"/>
    </source>
</evidence>
<dbReference type="Proteomes" id="UP000261324">
    <property type="component" value="Unassembled WGS sequence"/>
</dbReference>
<evidence type="ECO:0000313" key="13">
    <source>
        <dbReference type="EMBL" id="RGO51507.1"/>
    </source>
</evidence>
<dbReference type="GeneID" id="92865486"/>
<proteinExistence type="inferred from homology"/>
<evidence type="ECO:0000313" key="22">
    <source>
        <dbReference type="Proteomes" id="UP000283325"/>
    </source>
</evidence>
<sequence length="75" mass="8585">MLEQIREIIAENLAIDVEKVTESADFKEDLDADSLDLFEMVTALEDEYEIEIPEEDLPTLKTVGDVVKYVEAHKE</sequence>
<evidence type="ECO:0000313" key="19">
    <source>
        <dbReference type="EMBL" id="VUX08182.1"/>
    </source>
</evidence>
<evidence type="ECO:0000256" key="2">
    <source>
        <dbReference type="ARBA" id="ARBA00022516"/>
    </source>
</evidence>
<dbReference type="EMBL" id="CABHNI010000028">
    <property type="protein sequence ID" value="VUX08182.1"/>
    <property type="molecule type" value="Genomic_DNA"/>
</dbReference>
<dbReference type="Proteomes" id="UP000261055">
    <property type="component" value="Unassembled WGS sequence"/>
</dbReference>
<dbReference type="InterPro" id="IPR003231">
    <property type="entry name" value="ACP"/>
</dbReference>
<keyword evidence="5 7" id="KW-0443">Lipid metabolism</keyword>
<dbReference type="GO" id="GO:0000036">
    <property type="term" value="F:acyl carrier activity"/>
    <property type="evidence" value="ECO:0007669"/>
    <property type="project" value="UniProtKB-UniRule"/>
</dbReference>
<dbReference type="RefSeq" id="WP_005333177.1">
    <property type="nucleotide sequence ID" value="NZ_AP031430.1"/>
</dbReference>
<organism evidence="12 21">
    <name type="scientific">Dorea formicigenerans</name>
    <dbReference type="NCBI Taxonomy" id="39486"/>
    <lineage>
        <taxon>Bacteria</taxon>
        <taxon>Bacillati</taxon>
        <taxon>Bacillota</taxon>
        <taxon>Clostridia</taxon>
        <taxon>Lachnospirales</taxon>
        <taxon>Lachnospiraceae</taxon>
        <taxon>Dorea</taxon>
    </lineage>
</organism>
<keyword evidence="1 7" id="KW-0596">Phosphopantetheine</keyword>
<dbReference type="EMBL" id="QRHN01000008">
    <property type="protein sequence ID" value="RHF78999.1"/>
    <property type="molecule type" value="Genomic_DNA"/>
</dbReference>
<dbReference type="Proteomes" id="UP000283325">
    <property type="component" value="Unassembled WGS sequence"/>
</dbReference>
<dbReference type="Proteomes" id="UP000285981">
    <property type="component" value="Unassembled WGS sequence"/>
</dbReference>
<dbReference type="GO" id="GO:0005829">
    <property type="term" value="C:cytosol"/>
    <property type="evidence" value="ECO:0007669"/>
    <property type="project" value="TreeGrafter"/>
</dbReference>
<evidence type="ECO:0000259" key="10">
    <source>
        <dbReference type="PROSITE" id="PS50075"/>
    </source>
</evidence>
<dbReference type="GO" id="GO:0000035">
    <property type="term" value="F:acyl binding"/>
    <property type="evidence" value="ECO:0007669"/>
    <property type="project" value="TreeGrafter"/>
</dbReference>
<dbReference type="Proteomes" id="UP000284742">
    <property type="component" value="Unassembled WGS sequence"/>
</dbReference>
<evidence type="ECO:0000313" key="20">
    <source>
        <dbReference type="Proteomes" id="UP000261055"/>
    </source>
</evidence>
<dbReference type="Pfam" id="PF00550">
    <property type="entry name" value="PP-binding"/>
    <property type="match status" value="1"/>
</dbReference>
<dbReference type="EMBL" id="QRPD01000006">
    <property type="protein sequence ID" value="RHL87879.1"/>
    <property type="molecule type" value="Genomic_DNA"/>
</dbReference>
<comment type="subcellular location">
    <subcellularLocation>
        <location evidence="7">Cytoplasm</location>
    </subcellularLocation>
</comment>
<evidence type="ECO:0000313" key="26">
    <source>
        <dbReference type="Proteomes" id="UP000285981"/>
    </source>
</evidence>
<dbReference type="EMBL" id="JABAFX010000019">
    <property type="protein sequence ID" value="NME57487.1"/>
    <property type="molecule type" value="Genomic_DNA"/>
</dbReference>
<dbReference type="PANTHER" id="PTHR20863">
    <property type="entry name" value="ACYL CARRIER PROTEIN"/>
    <property type="match status" value="1"/>
</dbReference>
<protein>
    <recommendedName>
        <fullName evidence="7 8">Acyl carrier protein</fullName>
        <shortName evidence="7">ACP</shortName>
    </recommendedName>
</protein>
<comment type="PTM">
    <text evidence="7">4'-phosphopantetheine is transferred from CoA to a specific serine of apo-ACP by AcpS. This modification is essential for activity because fatty acids are bound in thioester linkage to the sulfhydryl of the prosthetic group.</text>
</comment>
<dbReference type="Proteomes" id="UP000358366">
    <property type="component" value="Unassembled WGS sequence"/>
</dbReference>
<evidence type="ECO:0000256" key="1">
    <source>
        <dbReference type="ARBA" id="ARBA00022450"/>
    </source>
</evidence>
<dbReference type="Gene3D" id="1.10.1200.10">
    <property type="entry name" value="ACP-like"/>
    <property type="match status" value="1"/>
</dbReference>
<dbReference type="AlphaFoldDB" id="A0A3E4LBI2"/>
<evidence type="ECO:0000313" key="24">
    <source>
        <dbReference type="Proteomes" id="UP000285642"/>
    </source>
</evidence>
<dbReference type="EMBL" id="QRVU01000001">
    <property type="protein sequence ID" value="RGS74018.1"/>
    <property type="molecule type" value="Genomic_DNA"/>
</dbReference>
<dbReference type="NCBIfam" id="TIGR00517">
    <property type="entry name" value="acyl_carrier"/>
    <property type="match status" value="1"/>
</dbReference>
<evidence type="ECO:0000313" key="28">
    <source>
        <dbReference type="Proteomes" id="UP000580130"/>
    </source>
</evidence>
<reference evidence="11 28" key="3">
    <citation type="submission" date="2020-04" db="EMBL/GenBank/DDBJ databases">
        <authorList>
            <person name="Hitch T.C.A."/>
            <person name="Wylensek D."/>
            <person name="Clavel T."/>
        </authorList>
    </citation>
    <scope>NUCLEOTIDE SEQUENCE [LARGE SCALE GENOMIC DNA]</scope>
    <source>
        <strain evidence="11 28">BSM-383-APC-5F</strain>
    </source>
</reference>
<dbReference type="SUPFAM" id="SSF47336">
    <property type="entry name" value="ACP-like"/>
    <property type="match status" value="1"/>
</dbReference>
<evidence type="ECO:0000256" key="7">
    <source>
        <dbReference type="HAMAP-Rule" id="MF_01217"/>
    </source>
</evidence>
<comment type="pathway">
    <text evidence="7 9">Lipid metabolism; fatty acid biosynthesis.</text>
</comment>
<evidence type="ECO:0000256" key="6">
    <source>
        <dbReference type="ARBA" id="ARBA00023160"/>
    </source>
</evidence>
<dbReference type="GO" id="GO:0009245">
    <property type="term" value="P:lipid A biosynthetic process"/>
    <property type="evidence" value="ECO:0007669"/>
    <property type="project" value="TreeGrafter"/>
</dbReference>
<feature type="domain" description="Carrier" evidence="10">
    <location>
        <begin position="1"/>
        <end position="74"/>
    </location>
</feature>
<reference evidence="19 27" key="2">
    <citation type="submission" date="2019-07" db="EMBL/GenBank/DDBJ databases">
        <authorList>
            <person name="Hibberd C M."/>
            <person name="Gehrig L. J."/>
            <person name="Chang H.-W."/>
            <person name="Venkatesh S."/>
        </authorList>
    </citation>
    <scope>NUCLEOTIDE SEQUENCE [LARGE SCALE GENOMIC DNA]</scope>
    <source>
        <strain evidence="19">Dorea_formicigenerans_SSTS_Bg7063</strain>
    </source>
</reference>
<keyword evidence="6 7" id="KW-0275">Fatty acid biosynthesis</keyword>
<dbReference type="EMBL" id="QSVQ01000006">
    <property type="protein sequence ID" value="RGO51507.1"/>
    <property type="molecule type" value="Genomic_DNA"/>
</dbReference>
<reference evidence="20 21" key="1">
    <citation type="submission" date="2018-08" db="EMBL/GenBank/DDBJ databases">
        <title>A genome reference for cultivated species of the human gut microbiota.</title>
        <authorList>
            <person name="Zou Y."/>
            <person name="Xue W."/>
            <person name="Luo G."/>
        </authorList>
    </citation>
    <scope>NUCLEOTIDE SEQUENCE [LARGE SCALE GENOMIC DNA]</scope>
    <source>
        <strain evidence="14 26">AF21-25</strain>
        <strain evidence="18 22">AF36-1BH</strain>
        <strain evidence="17 25">AM23-7AC</strain>
        <strain evidence="16 23">AM37-5</strain>
        <strain evidence="15 24">AM42-8</strain>
        <strain evidence="13 20">OM02-12</strain>
        <strain evidence="12 21">TF09-3</strain>
    </source>
</reference>
<gene>
    <name evidence="7 12" type="primary">acpP</name>
    <name evidence="19" type="ORF">DFSSTS7063_01596</name>
    <name evidence="17" type="ORF">DW658_07740</name>
    <name evidence="16" type="ORF">DW860_06000</name>
    <name evidence="15" type="ORF">DW924_03460</name>
    <name evidence="14" type="ORF">DWX78_00170</name>
    <name evidence="18" type="ORF">DWZ98_08390</name>
    <name evidence="13" type="ORF">DXB12_06285</name>
    <name evidence="12" type="ORF">DXC93_09775</name>
    <name evidence="11" type="ORF">HF855_08650</name>
</gene>
<name>A0A3E4LBI2_9FIRM</name>
<dbReference type="InterPro" id="IPR009081">
    <property type="entry name" value="PP-bd_ACP"/>
</dbReference>
<evidence type="ECO:0000313" key="21">
    <source>
        <dbReference type="Proteomes" id="UP000261324"/>
    </source>
</evidence>
<dbReference type="NCBIfam" id="NF002150">
    <property type="entry name" value="PRK00982.1-4"/>
    <property type="match status" value="1"/>
</dbReference>
<dbReference type="EMBL" id="QSFS01000003">
    <property type="protein sequence ID" value="RHA71692.1"/>
    <property type="molecule type" value="Genomic_DNA"/>
</dbReference>
<evidence type="ECO:0000256" key="4">
    <source>
        <dbReference type="ARBA" id="ARBA00022832"/>
    </source>
</evidence>
<evidence type="ECO:0000313" key="16">
    <source>
        <dbReference type="EMBL" id="RHC08751.1"/>
    </source>
</evidence>
<dbReference type="EMBL" id="QSHK01000003">
    <property type="protein sequence ID" value="RHC08751.1"/>
    <property type="molecule type" value="Genomic_DNA"/>
</dbReference>
<keyword evidence="4 7" id="KW-0276">Fatty acid metabolism</keyword>